<evidence type="ECO:0000256" key="5">
    <source>
        <dbReference type="ARBA" id="ARBA00013180"/>
    </source>
</evidence>
<dbReference type="NCBIfam" id="NF002231">
    <property type="entry name" value="PRK01130.1"/>
    <property type="match status" value="1"/>
</dbReference>
<evidence type="ECO:0000256" key="3">
    <source>
        <dbReference type="ARBA" id="ARBA00005081"/>
    </source>
</evidence>
<keyword evidence="7" id="KW-0119">Carbohydrate metabolism</keyword>
<comment type="similarity">
    <text evidence="4">Belongs to the NanE family.</text>
</comment>
<evidence type="ECO:0000313" key="8">
    <source>
        <dbReference type="EMBL" id="MDQ0643838.1"/>
    </source>
</evidence>
<comment type="function">
    <text evidence="2">Converts N-acetylmannosamine-6-phosphate (ManNAc-6-P) to N-acetylglucosamine-6-phosphate (GlcNAc-6-P).</text>
</comment>
<accession>A0ABU0P953</accession>
<dbReference type="PANTHER" id="PTHR36204">
    <property type="entry name" value="N-ACETYLMANNOSAMINE-6-PHOSPHATE 2-EPIMERASE-RELATED"/>
    <property type="match status" value="1"/>
</dbReference>
<keyword evidence="9" id="KW-1185">Reference proteome</keyword>
<dbReference type="Gene3D" id="3.20.20.70">
    <property type="entry name" value="Aldolase class I"/>
    <property type="match status" value="1"/>
</dbReference>
<gene>
    <name evidence="8" type="ORF">QFZ46_001998</name>
</gene>
<dbReference type="RefSeq" id="WP_307360961.1">
    <property type="nucleotide sequence ID" value="NZ_JAUSXK010000001.1"/>
</dbReference>
<comment type="pathway">
    <text evidence="3">Amino-sugar metabolism; N-acetylneuraminate degradation; D-fructose 6-phosphate from N-acetylneuraminate: step 3/5.</text>
</comment>
<keyword evidence="6 8" id="KW-0413">Isomerase</keyword>
<dbReference type="Pfam" id="PF04131">
    <property type="entry name" value="NanE"/>
    <property type="match status" value="1"/>
</dbReference>
<dbReference type="Proteomes" id="UP001239085">
    <property type="component" value="Unassembled WGS sequence"/>
</dbReference>
<dbReference type="SUPFAM" id="SSF51366">
    <property type="entry name" value="Ribulose-phoshate binding barrel"/>
    <property type="match status" value="1"/>
</dbReference>
<evidence type="ECO:0000256" key="2">
    <source>
        <dbReference type="ARBA" id="ARBA00002147"/>
    </source>
</evidence>
<proteinExistence type="inferred from homology"/>
<dbReference type="InterPro" id="IPR011060">
    <property type="entry name" value="RibuloseP-bd_barrel"/>
</dbReference>
<dbReference type="InterPro" id="IPR013785">
    <property type="entry name" value="Aldolase_TIM"/>
</dbReference>
<dbReference type="PANTHER" id="PTHR36204:SF1">
    <property type="entry name" value="N-ACETYLMANNOSAMINE-6-PHOSPHATE 2-EPIMERASE-RELATED"/>
    <property type="match status" value="1"/>
</dbReference>
<name>A0ABU0P953_9MICO</name>
<evidence type="ECO:0000313" key="9">
    <source>
        <dbReference type="Proteomes" id="UP001239085"/>
    </source>
</evidence>
<dbReference type="EMBL" id="JAUSXK010000001">
    <property type="protein sequence ID" value="MDQ0643838.1"/>
    <property type="molecule type" value="Genomic_DNA"/>
</dbReference>
<comment type="catalytic activity">
    <reaction evidence="1">
        <text>an N-acyl-D-glucosamine 6-phosphate = an N-acyl-D-mannosamine 6-phosphate</text>
        <dbReference type="Rhea" id="RHEA:23932"/>
        <dbReference type="ChEBI" id="CHEBI:57599"/>
        <dbReference type="ChEBI" id="CHEBI:57666"/>
        <dbReference type="EC" id="5.1.3.9"/>
    </reaction>
</comment>
<dbReference type="InterPro" id="IPR007260">
    <property type="entry name" value="NanE"/>
</dbReference>
<sequence>MTHHLPAALEALTGGLVVSVQADDGTPVRNVEVIAALAESALLGGAHGLRLNGPDDVRRLRPVTELPIIGLHKVHNGIRNVITPEIGLAVGLAEAGADIIAVDATVEQLGARFDMLREIADATRRPVMADVSTFEEGVLAWENGASVVGTTLSGYTPESRRAVGAGSIDDPDLRLVAELVAAGIPTMAEGRYRTPSQVAAAFDAGVLAVVVGGAITDPIAITRRFVDLASGARA</sequence>
<organism evidence="8 9">
    <name type="scientific">Microbacterium murale</name>
    <dbReference type="NCBI Taxonomy" id="1081040"/>
    <lineage>
        <taxon>Bacteria</taxon>
        <taxon>Bacillati</taxon>
        <taxon>Actinomycetota</taxon>
        <taxon>Actinomycetes</taxon>
        <taxon>Micrococcales</taxon>
        <taxon>Microbacteriaceae</taxon>
        <taxon>Microbacterium</taxon>
    </lineage>
</organism>
<evidence type="ECO:0000256" key="6">
    <source>
        <dbReference type="ARBA" id="ARBA00023235"/>
    </source>
</evidence>
<comment type="caution">
    <text evidence="8">The sequence shown here is derived from an EMBL/GenBank/DDBJ whole genome shotgun (WGS) entry which is preliminary data.</text>
</comment>
<evidence type="ECO:0000256" key="1">
    <source>
        <dbReference type="ARBA" id="ARBA00000056"/>
    </source>
</evidence>
<reference evidence="8 9" key="1">
    <citation type="submission" date="2023-07" db="EMBL/GenBank/DDBJ databases">
        <title>Comparative genomics of wheat-associated soil bacteria to identify genetic determinants of phenazine resistance.</title>
        <authorList>
            <person name="Mouncey N."/>
        </authorList>
    </citation>
    <scope>NUCLEOTIDE SEQUENCE [LARGE SCALE GENOMIC DNA]</scope>
    <source>
        <strain evidence="8 9">W2I7</strain>
    </source>
</reference>
<dbReference type="GO" id="GO:0047465">
    <property type="term" value="F:N-acylglucosamine-6-phosphate 2-epimerase activity"/>
    <property type="evidence" value="ECO:0007669"/>
    <property type="project" value="UniProtKB-EC"/>
</dbReference>
<evidence type="ECO:0000256" key="7">
    <source>
        <dbReference type="ARBA" id="ARBA00023277"/>
    </source>
</evidence>
<protein>
    <recommendedName>
        <fullName evidence="5">N-acylglucosamine-6-phosphate 2-epimerase</fullName>
        <ecNumber evidence="5">5.1.3.9</ecNumber>
    </recommendedName>
</protein>
<evidence type="ECO:0000256" key="4">
    <source>
        <dbReference type="ARBA" id="ARBA00007439"/>
    </source>
</evidence>
<dbReference type="EC" id="5.1.3.9" evidence="5"/>